<dbReference type="OrthoDB" id="1430935at2"/>
<accession>A0A554VEK2</accession>
<evidence type="ECO:0008006" key="3">
    <source>
        <dbReference type="Google" id="ProtNLM"/>
    </source>
</evidence>
<dbReference type="AlphaFoldDB" id="A0A554VEK2"/>
<name>A0A554VEK2_9FLAO</name>
<proteinExistence type="predicted"/>
<organism evidence="1 2">
    <name type="scientific">Aquimarina algiphila</name>
    <dbReference type="NCBI Taxonomy" id="2047982"/>
    <lineage>
        <taxon>Bacteria</taxon>
        <taxon>Pseudomonadati</taxon>
        <taxon>Bacteroidota</taxon>
        <taxon>Flavobacteriia</taxon>
        <taxon>Flavobacteriales</taxon>
        <taxon>Flavobacteriaceae</taxon>
        <taxon>Aquimarina</taxon>
    </lineage>
</organism>
<dbReference type="RefSeq" id="WP_143918030.1">
    <property type="nucleotide sequence ID" value="NZ_CANLFO010000016.1"/>
</dbReference>
<protein>
    <recommendedName>
        <fullName evidence="3">Collagen-like protein</fullName>
    </recommendedName>
</protein>
<dbReference type="Proteomes" id="UP000318833">
    <property type="component" value="Unassembled WGS sequence"/>
</dbReference>
<gene>
    <name evidence="1" type="ORF">FOF46_22715</name>
</gene>
<evidence type="ECO:0000313" key="2">
    <source>
        <dbReference type="Proteomes" id="UP000318833"/>
    </source>
</evidence>
<comment type="caution">
    <text evidence="1">The sequence shown here is derived from an EMBL/GenBank/DDBJ whole genome shotgun (WGS) entry which is preliminary data.</text>
</comment>
<reference evidence="1 2" key="1">
    <citation type="submission" date="2019-07" db="EMBL/GenBank/DDBJ databases">
        <title>The draft genome sequence of Aquimarina algiphila M91.</title>
        <authorList>
            <person name="Meng X."/>
        </authorList>
    </citation>
    <scope>NUCLEOTIDE SEQUENCE [LARGE SCALE GENOMIC DNA]</scope>
    <source>
        <strain evidence="1 2">M91</strain>
    </source>
</reference>
<evidence type="ECO:0000313" key="1">
    <source>
        <dbReference type="EMBL" id="TSE05485.1"/>
    </source>
</evidence>
<sequence length="227" mass="24796">MKKMYLKTILICCLGIFLSNCEGEDGMNGLNGANGIDGVNGENGQNGVGFDELTQFGSITLSFEGTRPDDVTFTDTVAFKFTAIEGDQLDENSSVTIQDSEINFELIRFLSTPDDSYQETLAAIDLDITNPGQDDQTISFDLEVDDYAIISNDNKYFVIDDGEFSNTDMGVSNFSITNYSFNEETNNLVFSFSMDIASDSNETGNNLSISGEVDVIVLEEVPAVSTR</sequence>
<dbReference type="EMBL" id="VLNR01000060">
    <property type="protein sequence ID" value="TSE05485.1"/>
    <property type="molecule type" value="Genomic_DNA"/>
</dbReference>
<keyword evidence="2" id="KW-1185">Reference proteome</keyword>